<reference evidence="1" key="1">
    <citation type="submission" date="2014-11" db="EMBL/GenBank/DDBJ databases">
        <authorList>
            <person name="Amaro Gonzalez C."/>
        </authorList>
    </citation>
    <scope>NUCLEOTIDE SEQUENCE</scope>
</reference>
<accession>A0A0E9XF58</accession>
<protein>
    <submittedName>
        <fullName evidence="1">Uncharacterized protein</fullName>
    </submittedName>
</protein>
<name>A0A0E9XF58_ANGAN</name>
<proteinExistence type="predicted"/>
<dbReference type="AlphaFoldDB" id="A0A0E9XF58"/>
<sequence length="76" mass="9057">MISCYLYVSKQVCQMHFFACCSETFLTKMWLRDNLVCTWRVSWLSFGLSCGSMLRPRKLKTRRLISRRLVRSQTVV</sequence>
<reference evidence="1" key="2">
    <citation type="journal article" date="2015" name="Fish Shellfish Immunol.">
        <title>Early steps in the European eel (Anguilla anguilla)-Vibrio vulnificus interaction in the gills: Role of the RtxA13 toxin.</title>
        <authorList>
            <person name="Callol A."/>
            <person name="Pajuelo D."/>
            <person name="Ebbesson L."/>
            <person name="Teles M."/>
            <person name="MacKenzie S."/>
            <person name="Amaro C."/>
        </authorList>
    </citation>
    <scope>NUCLEOTIDE SEQUENCE</scope>
</reference>
<dbReference type="EMBL" id="GBXM01007476">
    <property type="protein sequence ID" value="JAI01102.1"/>
    <property type="molecule type" value="Transcribed_RNA"/>
</dbReference>
<evidence type="ECO:0000313" key="1">
    <source>
        <dbReference type="EMBL" id="JAI01102.1"/>
    </source>
</evidence>
<organism evidence="1">
    <name type="scientific">Anguilla anguilla</name>
    <name type="common">European freshwater eel</name>
    <name type="synonym">Muraena anguilla</name>
    <dbReference type="NCBI Taxonomy" id="7936"/>
    <lineage>
        <taxon>Eukaryota</taxon>
        <taxon>Metazoa</taxon>
        <taxon>Chordata</taxon>
        <taxon>Craniata</taxon>
        <taxon>Vertebrata</taxon>
        <taxon>Euteleostomi</taxon>
        <taxon>Actinopterygii</taxon>
        <taxon>Neopterygii</taxon>
        <taxon>Teleostei</taxon>
        <taxon>Anguilliformes</taxon>
        <taxon>Anguillidae</taxon>
        <taxon>Anguilla</taxon>
    </lineage>
</organism>